<dbReference type="InParanoid" id="E9GDF1"/>
<sequence>MTSMLLLLLMFSLAFTLSIATRAECNLMCPNKQIVGEIVDSVQAFLPVAVDCDIDHHGDSTRSDHLHPDHRRLLSGRRGNHLLGPSQTDGTGADGLHRRPTFAALASRQVQTDRSKNGIVTCKSLKRLQIVANGNAGPVESVASAQQPPRCRSCDSFDEVTRRAILLSKTAEPGEKWPMVFRHDNNSYPDSCDCRQRHQPGIDPHFHRRLHPKLFDHITPLLIVHIIIDGWH</sequence>
<proteinExistence type="predicted"/>
<feature type="compositionally biased region" description="Basic residues" evidence="1">
    <location>
        <begin position="68"/>
        <end position="80"/>
    </location>
</feature>
<feature type="signal peptide" evidence="2">
    <location>
        <begin position="1"/>
        <end position="20"/>
    </location>
</feature>
<organism evidence="3 4">
    <name type="scientific">Daphnia pulex</name>
    <name type="common">Water flea</name>
    <dbReference type="NCBI Taxonomy" id="6669"/>
    <lineage>
        <taxon>Eukaryota</taxon>
        <taxon>Metazoa</taxon>
        <taxon>Ecdysozoa</taxon>
        <taxon>Arthropoda</taxon>
        <taxon>Crustacea</taxon>
        <taxon>Branchiopoda</taxon>
        <taxon>Diplostraca</taxon>
        <taxon>Cladocera</taxon>
        <taxon>Anomopoda</taxon>
        <taxon>Daphniidae</taxon>
        <taxon>Daphnia</taxon>
    </lineage>
</organism>
<dbReference type="AlphaFoldDB" id="E9GDF1"/>
<evidence type="ECO:0000313" key="4">
    <source>
        <dbReference type="Proteomes" id="UP000000305"/>
    </source>
</evidence>
<name>E9GDF1_DAPPU</name>
<evidence type="ECO:0000256" key="2">
    <source>
        <dbReference type="SAM" id="SignalP"/>
    </source>
</evidence>
<keyword evidence="2" id="KW-0732">Signal</keyword>
<dbReference type="Proteomes" id="UP000000305">
    <property type="component" value="Unassembled WGS sequence"/>
</dbReference>
<feature type="region of interest" description="Disordered" evidence="1">
    <location>
        <begin position="59"/>
        <end position="94"/>
    </location>
</feature>
<evidence type="ECO:0000313" key="3">
    <source>
        <dbReference type="EMBL" id="EFX82071.1"/>
    </source>
</evidence>
<dbReference type="HOGENOM" id="CLU_1195899_0_0_1"/>
<keyword evidence="4" id="KW-1185">Reference proteome</keyword>
<accession>E9GDF1</accession>
<feature type="chain" id="PRO_5003240861" evidence="2">
    <location>
        <begin position="21"/>
        <end position="232"/>
    </location>
</feature>
<dbReference type="EMBL" id="GL732540">
    <property type="protein sequence ID" value="EFX82071.1"/>
    <property type="molecule type" value="Genomic_DNA"/>
</dbReference>
<dbReference type="KEGG" id="dpx:DAPPUDRAFT_101455"/>
<reference evidence="3 4" key="1">
    <citation type="journal article" date="2011" name="Science">
        <title>The ecoresponsive genome of Daphnia pulex.</title>
        <authorList>
            <person name="Colbourne J.K."/>
            <person name="Pfrender M.E."/>
            <person name="Gilbert D."/>
            <person name="Thomas W.K."/>
            <person name="Tucker A."/>
            <person name="Oakley T.H."/>
            <person name="Tokishita S."/>
            <person name="Aerts A."/>
            <person name="Arnold G.J."/>
            <person name="Basu M.K."/>
            <person name="Bauer D.J."/>
            <person name="Caceres C.E."/>
            <person name="Carmel L."/>
            <person name="Casola C."/>
            <person name="Choi J.H."/>
            <person name="Detter J.C."/>
            <person name="Dong Q."/>
            <person name="Dusheyko S."/>
            <person name="Eads B.D."/>
            <person name="Frohlich T."/>
            <person name="Geiler-Samerotte K.A."/>
            <person name="Gerlach D."/>
            <person name="Hatcher P."/>
            <person name="Jogdeo S."/>
            <person name="Krijgsveld J."/>
            <person name="Kriventseva E.V."/>
            <person name="Kultz D."/>
            <person name="Laforsch C."/>
            <person name="Lindquist E."/>
            <person name="Lopez J."/>
            <person name="Manak J.R."/>
            <person name="Muller J."/>
            <person name="Pangilinan J."/>
            <person name="Patwardhan R.P."/>
            <person name="Pitluck S."/>
            <person name="Pritham E.J."/>
            <person name="Rechtsteiner A."/>
            <person name="Rho M."/>
            <person name="Rogozin I.B."/>
            <person name="Sakarya O."/>
            <person name="Salamov A."/>
            <person name="Schaack S."/>
            <person name="Shapiro H."/>
            <person name="Shiga Y."/>
            <person name="Skalitzky C."/>
            <person name="Smith Z."/>
            <person name="Souvorov A."/>
            <person name="Sung W."/>
            <person name="Tang Z."/>
            <person name="Tsuchiya D."/>
            <person name="Tu H."/>
            <person name="Vos H."/>
            <person name="Wang M."/>
            <person name="Wolf Y.I."/>
            <person name="Yamagata H."/>
            <person name="Yamada T."/>
            <person name="Ye Y."/>
            <person name="Shaw J.R."/>
            <person name="Andrews J."/>
            <person name="Crease T.J."/>
            <person name="Tang H."/>
            <person name="Lucas S.M."/>
            <person name="Robertson H.M."/>
            <person name="Bork P."/>
            <person name="Koonin E.V."/>
            <person name="Zdobnov E.M."/>
            <person name="Grigoriev I.V."/>
            <person name="Lynch M."/>
            <person name="Boore J.L."/>
        </authorList>
    </citation>
    <scope>NUCLEOTIDE SEQUENCE [LARGE SCALE GENOMIC DNA]</scope>
</reference>
<protein>
    <submittedName>
        <fullName evidence="3">Uncharacterized protein</fullName>
    </submittedName>
</protein>
<evidence type="ECO:0000256" key="1">
    <source>
        <dbReference type="SAM" id="MobiDB-lite"/>
    </source>
</evidence>
<gene>
    <name evidence="3" type="ORF">DAPPUDRAFT_101455</name>
</gene>